<dbReference type="RefSeq" id="WP_036395532.1">
    <property type="nucleotide sequence ID" value="NZ_JACKRU010000143.1"/>
</dbReference>
<evidence type="ECO:0000313" key="2">
    <source>
        <dbReference type="Proteomes" id="UP000193317"/>
    </source>
</evidence>
<accession>A0A1X2FA51</accession>
<name>A0A1X2FA51_MYCSZ</name>
<evidence type="ECO:0000313" key="1">
    <source>
        <dbReference type="EMBL" id="ORX15323.1"/>
    </source>
</evidence>
<organism evidence="1 2">
    <name type="scientific">Mycobacterium szulgai</name>
    <dbReference type="NCBI Taxonomy" id="1787"/>
    <lineage>
        <taxon>Bacteria</taxon>
        <taxon>Bacillati</taxon>
        <taxon>Actinomycetota</taxon>
        <taxon>Actinomycetes</taxon>
        <taxon>Mycobacteriales</taxon>
        <taxon>Mycobacteriaceae</taxon>
        <taxon>Mycobacterium</taxon>
    </lineage>
</organism>
<dbReference type="EMBL" id="LQPW01000017">
    <property type="protein sequence ID" value="ORX15323.1"/>
    <property type="molecule type" value="Genomic_DNA"/>
</dbReference>
<proteinExistence type="predicted"/>
<gene>
    <name evidence="1" type="ORF">AWC27_19585</name>
</gene>
<comment type="caution">
    <text evidence="1">The sequence shown here is derived from an EMBL/GenBank/DDBJ whole genome shotgun (WGS) entry which is preliminary data.</text>
</comment>
<reference evidence="1 2" key="1">
    <citation type="submission" date="2016-01" db="EMBL/GenBank/DDBJ databases">
        <title>The new phylogeny of the genus Mycobacterium.</title>
        <authorList>
            <person name="Tarcisio F."/>
            <person name="Conor M."/>
            <person name="Antonella G."/>
            <person name="Elisabetta G."/>
            <person name="Giulia F.S."/>
            <person name="Sara T."/>
            <person name="Anna F."/>
            <person name="Clotilde B."/>
            <person name="Roberto B."/>
            <person name="Veronica D.S."/>
            <person name="Fabio R."/>
            <person name="Monica P."/>
            <person name="Olivier J."/>
            <person name="Enrico T."/>
            <person name="Nicola S."/>
        </authorList>
    </citation>
    <scope>NUCLEOTIDE SEQUENCE [LARGE SCALE GENOMIC DNA]</scope>
    <source>
        <strain evidence="1 2">DSM 44166</strain>
    </source>
</reference>
<protein>
    <submittedName>
        <fullName evidence="1">Uncharacterized protein</fullName>
    </submittedName>
</protein>
<keyword evidence="2" id="KW-1185">Reference proteome</keyword>
<dbReference type="OrthoDB" id="4618578at2"/>
<sequence>MTTTYVASVSPFTATARDDRSPVARVRYVSDGAIYVKVADVSHDALPSVTGYPIEFWLRIDHLARQAHHYLADLIAARKIAQVTTFEELPPAVVARIRASSEVAQLGPVETTYLQLRITDLLRFG</sequence>
<dbReference type="Proteomes" id="UP000193317">
    <property type="component" value="Unassembled WGS sequence"/>
</dbReference>
<dbReference type="AlphaFoldDB" id="A0A1X2FA51"/>